<protein>
    <submittedName>
        <fullName evidence="1">Carboxypeptidase regulatory-like domain-containing protein</fullName>
    </submittedName>
</protein>
<keyword evidence="1" id="KW-0121">Carboxypeptidase</keyword>
<gene>
    <name evidence="1" type="ORF">EAH76_02800</name>
</gene>
<dbReference type="Proteomes" id="UP000319931">
    <property type="component" value="Unassembled WGS sequence"/>
</dbReference>
<keyword evidence="1" id="KW-0645">Protease</keyword>
<accession>A0A502G3F1</accession>
<dbReference type="RefSeq" id="WP_140847786.1">
    <property type="nucleotide sequence ID" value="NZ_RCZC01000001.1"/>
</dbReference>
<keyword evidence="1" id="KW-0378">Hydrolase</keyword>
<dbReference type="GO" id="GO:0004180">
    <property type="term" value="F:carboxypeptidase activity"/>
    <property type="evidence" value="ECO:0007669"/>
    <property type="project" value="UniProtKB-KW"/>
</dbReference>
<comment type="caution">
    <text evidence="1">The sequence shown here is derived from an EMBL/GenBank/DDBJ whole genome shotgun (WGS) entry which is preliminary data.</text>
</comment>
<dbReference type="Gene3D" id="2.60.40.1120">
    <property type="entry name" value="Carboxypeptidase-like, regulatory domain"/>
    <property type="match status" value="1"/>
</dbReference>
<keyword evidence="2" id="KW-1185">Reference proteome</keyword>
<name>A0A502G3F1_9SPHN</name>
<evidence type="ECO:0000313" key="2">
    <source>
        <dbReference type="Proteomes" id="UP000319931"/>
    </source>
</evidence>
<reference evidence="1 2" key="1">
    <citation type="journal article" date="2019" name="Environ. Microbiol.">
        <title>Species interactions and distinct microbial communities in high Arctic permafrost affected cryosols are associated with the CH4 and CO2 gas fluxes.</title>
        <authorList>
            <person name="Altshuler I."/>
            <person name="Hamel J."/>
            <person name="Turney S."/>
            <person name="Magnuson E."/>
            <person name="Levesque R."/>
            <person name="Greer C."/>
            <person name="Whyte L.G."/>
        </authorList>
    </citation>
    <scope>NUCLEOTIDE SEQUENCE [LARGE SCALE GENOMIC DNA]</scope>
    <source>
        <strain evidence="1 2">E6.1</strain>
    </source>
</reference>
<dbReference type="EMBL" id="RCZC01000001">
    <property type="protein sequence ID" value="TPG56487.1"/>
    <property type="molecule type" value="Genomic_DNA"/>
</dbReference>
<dbReference type="AlphaFoldDB" id="A0A502G3F1"/>
<evidence type="ECO:0000313" key="1">
    <source>
        <dbReference type="EMBL" id="TPG56487.1"/>
    </source>
</evidence>
<sequence>MADPFDVPATDGVMVLPRAGMTTPVELGIVGTGSIEGKMTGAGGALAGELVELVDSKEAVIAKVRSEFDGYFIFERIRYGRYRLRLSGASAVSEADVELTANRPSSRVTLGATALAMASHAR</sequence>
<proteinExistence type="predicted"/>
<organism evidence="1 2">
    <name type="scientific">Sphingomonas glacialis</name>
    <dbReference type="NCBI Taxonomy" id="658225"/>
    <lineage>
        <taxon>Bacteria</taxon>
        <taxon>Pseudomonadati</taxon>
        <taxon>Pseudomonadota</taxon>
        <taxon>Alphaproteobacteria</taxon>
        <taxon>Sphingomonadales</taxon>
        <taxon>Sphingomonadaceae</taxon>
        <taxon>Sphingomonas</taxon>
    </lineage>
</organism>
<dbReference type="OrthoDB" id="121544at2"/>
<dbReference type="SUPFAM" id="SSF49478">
    <property type="entry name" value="Cna protein B-type domain"/>
    <property type="match status" value="1"/>
</dbReference>